<dbReference type="GO" id="GO:0005886">
    <property type="term" value="C:plasma membrane"/>
    <property type="evidence" value="ECO:0007669"/>
    <property type="project" value="UniProtKB-SubCell"/>
</dbReference>
<organism evidence="11 12">
    <name type="scientific">Desulfosoma caldarium</name>
    <dbReference type="NCBI Taxonomy" id="610254"/>
    <lineage>
        <taxon>Bacteria</taxon>
        <taxon>Pseudomonadati</taxon>
        <taxon>Thermodesulfobacteriota</taxon>
        <taxon>Syntrophobacteria</taxon>
        <taxon>Syntrophobacterales</taxon>
        <taxon>Syntrophobacteraceae</taxon>
        <taxon>Desulfosoma</taxon>
    </lineage>
</organism>
<feature type="transmembrane region" description="Helical" evidence="9">
    <location>
        <begin position="21"/>
        <end position="43"/>
    </location>
</feature>
<evidence type="ECO:0000256" key="1">
    <source>
        <dbReference type="ARBA" id="ARBA00004429"/>
    </source>
</evidence>
<name>A0A3N1USS7_9BACT</name>
<dbReference type="EMBL" id="RJVA01000015">
    <property type="protein sequence ID" value="ROQ90166.1"/>
    <property type="molecule type" value="Genomic_DNA"/>
</dbReference>
<evidence type="ECO:0000256" key="9">
    <source>
        <dbReference type="SAM" id="Phobius"/>
    </source>
</evidence>
<evidence type="ECO:0000259" key="10">
    <source>
        <dbReference type="Pfam" id="PF04290"/>
    </source>
</evidence>
<dbReference type="OrthoDB" id="9795655at2"/>
<comment type="subcellular location">
    <subcellularLocation>
        <location evidence="1">Cell inner membrane</location>
        <topology evidence="1">Multi-pass membrane protein</topology>
    </subcellularLocation>
</comment>
<keyword evidence="12" id="KW-1185">Reference proteome</keyword>
<sequence>MEKLAELCDRLDTVNRTIGRGIAWVSLIMVAVVTVDVILRYLFKITFVFVQELEWHLFGFLFLVGAGYTLLYDSHVRVDVFYQRFSPKTKAWINFLGCLLFLFPGCYLIIATSMTFVANSWSIAEGSPDPGGLPARYVIKAMIPLGFALVAIQGVPMALRSLMVLMGSTETSAKGAKGEH</sequence>
<feature type="domain" description="Tripartite ATP-independent periplasmic transporters DctQ component" evidence="10">
    <location>
        <begin position="29"/>
        <end position="161"/>
    </location>
</feature>
<dbReference type="PANTHER" id="PTHR35011">
    <property type="entry name" value="2,3-DIKETO-L-GULONATE TRAP TRANSPORTER SMALL PERMEASE PROTEIN YIAM"/>
    <property type="match status" value="1"/>
</dbReference>
<comment type="similarity">
    <text evidence="8">Belongs to the TRAP transporter small permease family.</text>
</comment>
<gene>
    <name evidence="11" type="ORF">EDC27_2780</name>
</gene>
<keyword evidence="5 9" id="KW-0812">Transmembrane</keyword>
<evidence type="ECO:0000256" key="5">
    <source>
        <dbReference type="ARBA" id="ARBA00022692"/>
    </source>
</evidence>
<keyword evidence="6 9" id="KW-1133">Transmembrane helix</keyword>
<dbReference type="PANTHER" id="PTHR35011:SF4">
    <property type="entry name" value="SLL1102 PROTEIN"/>
    <property type="match status" value="1"/>
</dbReference>
<dbReference type="InterPro" id="IPR007387">
    <property type="entry name" value="TRAP_DctQ"/>
</dbReference>
<evidence type="ECO:0000313" key="12">
    <source>
        <dbReference type="Proteomes" id="UP000276223"/>
    </source>
</evidence>
<feature type="transmembrane region" description="Helical" evidence="9">
    <location>
        <begin position="137"/>
        <end position="159"/>
    </location>
</feature>
<evidence type="ECO:0000256" key="2">
    <source>
        <dbReference type="ARBA" id="ARBA00022448"/>
    </source>
</evidence>
<feature type="transmembrane region" description="Helical" evidence="9">
    <location>
        <begin position="92"/>
        <end position="117"/>
    </location>
</feature>
<dbReference type="RefSeq" id="WP_123291334.1">
    <property type="nucleotide sequence ID" value="NZ_RJVA01000015.1"/>
</dbReference>
<evidence type="ECO:0000256" key="4">
    <source>
        <dbReference type="ARBA" id="ARBA00022519"/>
    </source>
</evidence>
<feature type="transmembrane region" description="Helical" evidence="9">
    <location>
        <begin position="55"/>
        <end position="72"/>
    </location>
</feature>
<reference evidence="11 12" key="1">
    <citation type="submission" date="2018-11" db="EMBL/GenBank/DDBJ databases">
        <title>Genomic Encyclopedia of Type Strains, Phase IV (KMG-IV): sequencing the most valuable type-strain genomes for metagenomic binning, comparative biology and taxonomic classification.</title>
        <authorList>
            <person name="Goeker M."/>
        </authorList>
    </citation>
    <scope>NUCLEOTIDE SEQUENCE [LARGE SCALE GENOMIC DNA]</scope>
    <source>
        <strain evidence="11 12">DSM 22027</strain>
    </source>
</reference>
<keyword evidence="2" id="KW-0813">Transport</keyword>
<evidence type="ECO:0000256" key="6">
    <source>
        <dbReference type="ARBA" id="ARBA00022989"/>
    </source>
</evidence>
<evidence type="ECO:0000256" key="8">
    <source>
        <dbReference type="ARBA" id="ARBA00038436"/>
    </source>
</evidence>
<proteinExistence type="inferred from homology"/>
<evidence type="ECO:0000256" key="7">
    <source>
        <dbReference type="ARBA" id="ARBA00023136"/>
    </source>
</evidence>
<keyword evidence="3" id="KW-1003">Cell membrane</keyword>
<protein>
    <submittedName>
        <fullName evidence="11">TRAP-type mannitol/chloroaromatic compound transport system permease small subunit</fullName>
    </submittedName>
</protein>
<keyword evidence="7 9" id="KW-0472">Membrane</keyword>
<evidence type="ECO:0000313" key="11">
    <source>
        <dbReference type="EMBL" id="ROQ90166.1"/>
    </source>
</evidence>
<dbReference type="Proteomes" id="UP000276223">
    <property type="component" value="Unassembled WGS sequence"/>
</dbReference>
<dbReference type="AlphaFoldDB" id="A0A3N1USS7"/>
<keyword evidence="4" id="KW-0997">Cell inner membrane</keyword>
<dbReference type="InterPro" id="IPR055348">
    <property type="entry name" value="DctQ"/>
</dbReference>
<dbReference type="Pfam" id="PF04290">
    <property type="entry name" value="DctQ"/>
    <property type="match status" value="1"/>
</dbReference>
<comment type="caution">
    <text evidence="11">The sequence shown here is derived from an EMBL/GenBank/DDBJ whole genome shotgun (WGS) entry which is preliminary data.</text>
</comment>
<accession>A0A3N1USS7</accession>
<evidence type="ECO:0000256" key="3">
    <source>
        <dbReference type="ARBA" id="ARBA00022475"/>
    </source>
</evidence>